<protein>
    <recommendedName>
        <fullName evidence="1">Glycosyl transferase family 28 C-terminal domain-containing protein</fullName>
    </recommendedName>
</protein>
<dbReference type="GO" id="GO:0016758">
    <property type="term" value="F:hexosyltransferase activity"/>
    <property type="evidence" value="ECO:0007669"/>
    <property type="project" value="InterPro"/>
</dbReference>
<dbReference type="Gene3D" id="3.40.50.2000">
    <property type="entry name" value="Glycogen Phosphorylase B"/>
    <property type="match status" value="1"/>
</dbReference>
<proteinExistence type="predicted"/>
<sequence length="333" mass="35782">MIGYYVHHHGRGHLSRATSICARLREPVTILSSLPVEARPGVTTVRLPRDDEPSDRGDGKGFTDVDANGALHWVPLHHSGLRERMSTIADWVSTHRPSVMVVDVSVEVTMLVRLLGVPVVVVAMPGERTDPPHELVYRVAEHILAAWPRTLYEPAWLVPYAAKTTYVGGISRFDGRPRLPRPDDGRPGILVLNGSGGADLDVSTINRCAAAHPEYRWSSLGVAGGPWADDPWPNLCTADVVVSSAGQSSIADIAAAGRPAVIIAADRPFGEQRATAAALRRAGVAAVRPSWPEMSDWPGVVEAARGLDSQGWQQWQTVGAAERAAALIERVAA</sequence>
<reference evidence="2" key="1">
    <citation type="submission" date="2020-07" db="EMBL/GenBank/DDBJ databases">
        <authorList>
            <person name="Pettersson B.M.F."/>
            <person name="Behra P.R.K."/>
            <person name="Ramesh M."/>
            <person name="Das S."/>
            <person name="Dasgupta S."/>
            <person name="Kirsebom L.A."/>
        </authorList>
    </citation>
    <scope>NUCLEOTIDE SEQUENCE</scope>
    <source>
        <strain evidence="2">DSM 44838</strain>
    </source>
</reference>
<accession>A0A9X2YJA3</accession>
<feature type="domain" description="Glycosyl transferase family 28 C-terminal" evidence="1">
    <location>
        <begin position="237"/>
        <end position="286"/>
    </location>
</feature>
<dbReference type="RefSeq" id="WP_263995117.1">
    <property type="nucleotide sequence ID" value="NZ_JACKVK010000005.1"/>
</dbReference>
<evidence type="ECO:0000313" key="3">
    <source>
        <dbReference type="Proteomes" id="UP001141629"/>
    </source>
</evidence>
<evidence type="ECO:0000313" key="2">
    <source>
        <dbReference type="EMBL" id="MCV7420327.1"/>
    </source>
</evidence>
<dbReference type="EMBL" id="JACKVK010000005">
    <property type="protein sequence ID" value="MCV7420327.1"/>
    <property type="molecule type" value="Genomic_DNA"/>
</dbReference>
<dbReference type="InterPro" id="IPR007235">
    <property type="entry name" value="Glyco_trans_28_C"/>
</dbReference>
<organism evidence="2 3">
    <name type="scientific">Mycobacterium yunnanensis</name>
    <dbReference type="NCBI Taxonomy" id="368477"/>
    <lineage>
        <taxon>Bacteria</taxon>
        <taxon>Bacillati</taxon>
        <taxon>Actinomycetota</taxon>
        <taxon>Actinomycetes</taxon>
        <taxon>Mycobacteriales</taxon>
        <taxon>Mycobacteriaceae</taxon>
        <taxon>Mycobacterium</taxon>
    </lineage>
</organism>
<evidence type="ECO:0000259" key="1">
    <source>
        <dbReference type="Pfam" id="PF04101"/>
    </source>
</evidence>
<keyword evidence="3" id="KW-1185">Reference proteome</keyword>
<name>A0A9X2YJA3_9MYCO</name>
<dbReference type="Pfam" id="PF04101">
    <property type="entry name" value="Glyco_tran_28_C"/>
    <property type="match status" value="1"/>
</dbReference>
<gene>
    <name evidence="2" type="ORF">H7K45_07230</name>
</gene>
<comment type="caution">
    <text evidence="2">The sequence shown here is derived from an EMBL/GenBank/DDBJ whole genome shotgun (WGS) entry which is preliminary data.</text>
</comment>
<dbReference type="AlphaFoldDB" id="A0A9X2YJA3"/>
<reference evidence="2" key="2">
    <citation type="journal article" date="2022" name="BMC Genomics">
        <title>Comparative genome analysis of mycobacteria focusing on tRNA and non-coding RNA.</title>
        <authorList>
            <person name="Behra P.R.K."/>
            <person name="Pettersson B.M.F."/>
            <person name="Ramesh M."/>
            <person name="Das S."/>
            <person name="Dasgupta S."/>
            <person name="Kirsebom L.A."/>
        </authorList>
    </citation>
    <scope>NUCLEOTIDE SEQUENCE</scope>
    <source>
        <strain evidence="2">DSM 44838</strain>
    </source>
</reference>
<dbReference type="SUPFAM" id="SSF53756">
    <property type="entry name" value="UDP-Glycosyltransferase/glycogen phosphorylase"/>
    <property type="match status" value="1"/>
</dbReference>
<dbReference type="Proteomes" id="UP001141629">
    <property type="component" value="Unassembled WGS sequence"/>
</dbReference>